<evidence type="ECO:0000256" key="7">
    <source>
        <dbReference type="ARBA" id="ARBA00022679"/>
    </source>
</evidence>
<dbReference type="InterPro" id="IPR050882">
    <property type="entry name" value="Prepilin_peptidase/N-MTase"/>
</dbReference>
<keyword evidence="13 18" id="KW-0511">Multifunctional enzyme</keyword>
<feature type="transmembrane region" description="Helical" evidence="19">
    <location>
        <begin position="111"/>
        <end position="129"/>
    </location>
</feature>
<evidence type="ECO:0000256" key="9">
    <source>
        <dbReference type="ARBA" id="ARBA00022692"/>
    </source>
</evidence>
<feature type="transmembrane region" description="Helical" evidence="19">
    <location>
        <begin position="163"/>
        <end position="185"/>
    </location>
</feature>
<dbReference type="KEGG" id="htr:EPV75_07550"/>
<dbReference type="PANTHER" id="PTHR30487:SF0">
    <property type="entry name" value="PREPILIN LEADER PEPTIDASE_N-METHYLTRANSFERASE-RELATED"/>
    <property type="match status" value="1"/>
</dbReference>
<comment type="similarity">
    <text evidence="2 17">Belongs to the peptidase A24 family.</text>
</comment>
<keyword evidence="23" id="KW-1185">Reference proteome</keyword>
<feature type="transmembrane region" description="Helical" evidence="19">
    <location>
        <begin position="197"/>
        <end position="230"/>
    </location>
</feature>
<evidence type="ECO:0000256" key="12">
    <source>
        <dbReference type="ARBA" id="ARBA00023136"/>
    </source>
</evidence>
<feature type="transmembrane region" description="Helical" evidence="19">
    <location>
        <begin position="242"/>
        <end position="261"/>
    </location>
</feature>
<dbReference type="PRINTS" id="PR00864">
    <property type="entry name" value="PREPILNPTASE"/>
</dbReference>
<dbReference type="InterPro" id="IPR000045">
    <property type="entry name" value="Prepilin_IV_endopep_pep"/>
</dbReference>
<feature type="domain" description="Prepilin type IV endopeptidase peptidase" evidence="20">
    <location>
        <begin position="117"/>
        <end position="226"/>
    </location>
</feature>
<comment type="subcellular location">
    <subcellularLocation>
        <location evidence="1">Cell inner membrane</location>
        <topology evidence="1">Multi-pass membrane protein</topology>
    </subcellularLocation>
    <subcellularLocation>
        <location evidence="18">Cell membrane</location>
        <topology evidence="18">Multi-pass membrane protein</topology>
    </subcellularLocation>
</comment>
<keyword evidence="7 18" id="KW-0808">Transferase</keyword>
<dbReference type="GO" id="GO:0008168">
    <property type="term" value="F:methyltransferase activity"/>
    <property type="evidence" value="ECO:0007669"/>
    <property type="project" value="UniProtKB-KW"/>
</dbReference>
<keyword evidence="11 19" id="KW-1133">Transmembrane helix</keyword>
<evidence type="ECO:0000313" key="22">
    <source>
        <dbReference type="EMBL" id="QAB15530.1"/>
    </source>
</evidence>
<accession>A0A410H3Y4</accession>
<feature type="transmembrane region" description="Helical" evidence="19">
    <location>
        <begin position="6"/>
        <end position="27"/>
    </location>
</feature>
<dbReference type="Pfam" id="PF06750">
    <property type="entry name" value="A24_N_bact"/>
    <property type="match status" value="1"/>
</dbReference>
<protein>
    <recommendedName>
        <fullName evidence="16 18">Prepilin leader peptidase/N-methyltransferase</fullName>
        <ecNumber evidence="18">2.1.1.-</ecNumber>
        <ecNumber evidence="15 18">3.4.23.43</ecNumber>
    </recommendedName>
</protein>
<keyword evidence="9 18" id="KW-0812">Transmembrane</keyword>
<comment type="function">
    <text evidence="18">Plays an essential role in type IV pili and type II pseudopili formation by proteolytically removing the leader sequence from substrate proteins and subsequently monomethylating the alpha-amino group of the newly exposed N-terminal phenylalanine.</text>
</comment>
<dbReference type="AlphaFoldDB" id="A0A410H3Y4"/>
<dbReference type="Gene3D" id="1.20.120.1220">
    <property type="match status" value="1"/>
</dbReference>
<evidence type="ECO:0000256" key="18">
    <source>
        <dbReference type="RuleBase" id="RU003794"/>
    </source>
</evidence>
<evidence type="ECO:0000256" key="16">
    <source>
        <dbReference type="ARBA" id="ARBA00071870"/>
    </source>
</evidence>
<evidence type="ECO:0000256" key="14">
    <source>
        <dbReference type="ARBA" id="ARBA00050401"/>
    </source>
</evidence>
<keyword evidence="8" id="KW-0949">S-adenosyl-L-methionine</keyword>
<keyword evidence="6 18" id="KW-0645">Protease</keyword>
<evidence type="ECO:0000313" key="23">
    <source>
        <dbReference type="Proteomes" id="UP000285478"/>
    </source>
</evidence>
<keyword evidence="5 18" id="KW-0489">Methyltransferase</keyword>
<dbReference type="InterPro" id="IPR014032">
    <property type="entry name" value="Peptidase_A24A_bac"/>
</dbReference>
<proteinExistence type="inferred from homology"/>
<dbReference type="Proteomes" id="UP000285478">
    <property type="component" value="Chromosome"/>
</dbReference>
<dbReference type="InterPro" id="IPR010627">
    <property type="entry name" value="Prepilin_pept_A24_N"/>
</dbReference>
<evidence type="ECO:0000256" key="19">
    <source>
        <dbReference type="SAM" id="Phobius"/>
    </source>
</evidence>
<dbReference type="EMBL" id="CP035033">
    <property type="protein sequence ID" value="QAB15530.1"/>
    <property type="molecule type" value="Genomic_DNA"/>
</dbReference>
<keyword evidence="12 19" id="KW-0472">Membrane</keyword>
<sequence>MLAIHPVESVVFATVLGLIVGSFLSMLTWRWPRILHLTVSEQLRRLSFSRSACPKCNTPLPWYRLIPLFSWLWGRGKCHHCNAPIAWRYPAIELVTALLSAVWVYHTGVSWLALYGLIFLWMLLAIAIIDIEHQLILDALSLPLLWLGLILNTQQLFTTPEQAILGAATGYLVLWTIFQTFKWLTGKEGMGYGDFKLLAALGAWFGVLAIPQIILIASISSLIVGLLLVALKQRRFDSPLPFGPFLALGGWVSLMFGNELIQQL</sequence>
<evidence type="ECO:0000256" key="10">
    <source>
        <dbReference type="ARBA" id="ARBA00022801"/>
    </source>
</evidence>
<evidence type="ECO:0000256" key="3">
    <source>
        <dbReference type="ARBA" id="ARBA00022475"/>
    </source>
</evidence>
<evidence type="ECO:0000256" key="5">
    <source>
        <dbReference type="ARBA" id="ARBA00022603"/>
    </source>
</evidence>
<comment type="catalytic activity">
    <reaction evidence="14 18">
        <text>Typically cleaves a -Gly-|-Phe- bond to release an N-terminal, basic peptide of 5-8 residues from type IV prepilin, and then N-methylates the new N-terminal amino group, the methyl donor being S-adenosyl-L-methionine.</text>
        <dbReference type="EC" id="3.4.23.43"/>
    </reaction>
</comment>
<keyword evidence="3" id="KW-1003">Cell membrane</keyword>
<dbReference type="EC" id="3.4.23.43" evidence="15 18"/>
<evidence type="ECO:0000256" key="11">
    <source>
        <dbReference type="ARBA" id="ARBA00022989"/>
    </source>
</evidence>
<name>A0A410H3Y4_9GAMM</name>
<evidence type="ECO:0000256" key="1">
    <source>
        <dbReference type="ARBA" id="ARBA00004429"/>
    </source>
</evidence>
<evidence type="ECO:0000256" key="4">
    <source>
        <dbReference type="ARBA" id="ARBA00022519"/>
    </source>
</evidence>
<evidence type="ECO:0000256" key="15">
    <source>
        <dbReference type="ARBA" id="ARBA00067082"/>
    </source>
</evidence>
<dbReference type="PANTHER" id="PTHR30487">
    <property type="entry name" value="TYPE 4 PREPILIN-LIKE PROTEINS LEADER PEPTIDE-PROCESSING ENZYME"/>
    <property type="match status" value="1"/>
</dbReference>
<keyword evidence="10 18" id="KW-0378">Hydrolase</keyword>
<evidence type="ECO:0000259" key="21">
    <source>
        <dbReference type="Pfam" id="PF06750"/>
    </source>
</evidence>
<dbReference type="GO" id="GO:0004190">
    <property type="term" value="F:aspartic-type endopeptidase activity"/>
    <property type="evidence" value="ECO:0007669"/>
    <property type="project" value="UniProtKB-EC"/>
</dbReference>
<evidence type="ECO:0000256" key="17">
    <source>
        <dbReference type="RuleBase" id="RU003793"/>
    </source>
</evidence>
<keyword evidence="4" id="KW-0997">Cell inner membrane</keyword>
<dbReference type="GO" id="GO:0032259">
    <property type="term" value="P:methylation"/>
    <property type="evidence" value="ECO:0007669"/>
    <property type="project" value="UniProtKB-KW"/>
</dbReference>
<dbReference type="Pfam" id="PF01478">
    <property type="entry name" value="Peptidase_A24"/>
    <property type="match status" value="1"/>
</dbReference>
<organism evidence="22 23">
    <name type="scientific">Hydrogenovibrio thermophilus</name>
    <dbReference type="NCBI Taxonomy" id="265883"/>
    <lineage>
        <taxon>Bacteria</taxon>
        <taxon>Pseudomonadati</taxon>
        <taxon>Pseudomonadota</taxon>
        <taxon>Gammaproteobacteria</taxon>
        <taxon>Thiotrichales</taxon>
        <taxon>Piscirickettsiaceae</taxon>
        <taxon>Hydrogenovibrio</taxon>
    </lineage>
</organism>
<evidence type="ECO:0000256" key="13">
    <source>
        <dbReference type="ARBA" id="ARBA00023268"/>
    </source>
</evidence>
<dbReference type="EC" id="2.1.1.-" evidence="18"/>
<dbReference type="GO" id="GO:0005886">
    <property type="term" value="C:plasma membrane"/>
    <property type="evidence" value="ECO:0007669"/>
    <property type="project" value="UniProtKB-SubCell"/>
</dbReference>
<evidence type="ECO:0000256" key="8">
    <source>
        <dbReference type="ARBA" id="ARBA00022691"/>
    </source>
</evidence>
<evidence type="ECO:0000256" key="2">
    <source>
        <dbReference type="ARBA" id="ARBA00005801"/>
    </source>
</evidence>
<feature type="domain" description="Prepilin peptidase A24 N-terminal" evidence="21">
    <location>
        <begin position="15"/>
        <end position="106"/>
    </location>
</feature>
<dbReference type="FunFam" id="1.20.120.1220:FF:000001">
    <property type="entry name" value="Type 4 prepilin-like proteins leader peptide-processing enzyme"/>
    <property type="match status" value="1"/>
</dbReference>
<gene>
    <name evidence="22" type="ORF">EPV75_07550</name>
</gene>
<dbReference type="GO" id="GO:0006465">
    <property type="term" value="P:signal peptide processing"/>
    <property type="evidence" value="ECO:0007669"/>
    <property type="project" value="TreeGrafter"/>
</dbReference>
<evidence type="ECO:0000256" key="6">
    <source>
        <dbReference type="ARBA" id="ARBA00022670"/>
    </source>
</evidence>
<evidence type="ECO:0000259" key="20">
    <source>
        <dbReference type="Pfam" id="PF01478"/>
    </source>
</evidence>
<feature type="transmembrane region" description="Helical" evidence="19">
    <location>
        <begin position="136"/>
        <end position="157"/>
    </location>
</feature>
<reference evidence="22 23" key="1">
    <citation type="journal article" date="2018" name="Environ. Microbiol.">
        <title>Genomes of ubiquitous marine and hypersaline Hydrogenovibrio, Thiomicrorhabdus and Thiomicrospira spp. encode a diversity of mechanisms to sustain chemolithoautotrophy in heterogeneous environments.</title>
        <authorList>
            <person name="Scott K.M."/>
            <person name="Williams J."/>
            <person name="Porter C.M.B."/>
            <person name="Russel S."/>
            <person name="Harmer T.L."/>
            <person name="Paul J.H."/>
            <person name="Antonen K.M."/>
            <person name="Bridges M.K."/>
            <person name="Camper G.J."/>
            <person name="Campla C.K."/>
            <person name="Casella L.G."/>
            <person name="Chase E."/>
            <person name="Conrad J.W."/>
            <person name="Cruz M.C."/>
            <person name="Dunlap D.S."/>
            <person name="Duran L."/>
            <person name="Fahsbender E.M."/>
            <person name="Goldsmith D.B."/>
            <person name="Keeley R.F."/>
            <person name="Kondoff M.R."/>
            <person name="Kussy B.I."/>
            <person name="Lane M.K."/>
            <person name="Lawler S."/>
            <person name="Leigh B.A."/>
            <person name="Lewis C."/>
            <person name="Lostal L.M."/>
            <person name="Marking D."/>
            <person name="Mancera P.A."/>
            <person name="McClenthan E.C."/>
            <person name="McIntyre E.A."/>
            <person name="Mine J.A."/>
            <person name="Modi S."/>
            <person name="Moore B.D."/>
            <person name="Morgan W.A."/>
            <person name="Nelson K.M."/>
            <person name="Nguyen K.N."/>
            <person name="Ogburn N."/>
            <person name="Parrino D.G."/>
            <person name="Pedapudi A.D."/>
            <person name="Pelham R.P."/>
            <person name="Preece A.M."/>
            <person name="Rampersad E.A."/>
            <person name="Richardson J.C."/>
            <person name="Rodgers C.M."/>
            <person name="Schaffer B.L."/>
            <person name="Sheridan N.E."/>
            <person name="Solone M.R."/>
            <person name="Staley Z.R."/>
            <person name="Tabuchi M."/>
            <person name="Waide R.J."/>
            <person name="Wanjugi P.W."/>
            <person name="Young S."/>
            <person name="Clum A."/>
            <person name="Daum C."/>
            <person name="Huntemann M."/>
            <person name="Ivanova N."/>
            <person name="Kyrpides N."/>
            <person name="Mikhailova N."/>
            <person name="Palaniappan K."/>
            <person name="Pillay M."/>
            <person name="Reddy T.B.K."/>
            <person name="Shapiro N."/>
            <person name="Stamatis D."/>
            <person name="Varghese N."/>
            <person name="Woyke T."/>
            <person name="Boden R."/>
            <person name="Freyermuth S.K."/>
            <person name="Kerfeld C.A."/>
        </authorList>
    </citation>
    <scope>NUCLEOTIDE SEQUENCE [LARGE SCALE GENOMIC DNA]</scope>
    <source>
        <strain evidence="22 23">JR-2</strain>
    </source>
</reference>
<dbReference type="RefSeq" id="WP_128384977.1">
    <property type="nucleotide sequence ID" value="NZ_CP035033.1"/>
</dbReference>